<dbReference type="AlphaFoldDB" id="A0A411WWV9"/>
<name>A0A411WWV9_9BURK</name>
<keyword evidence="1" id="KW-0472">Membrane</keyword>
<dbReference type="RefSeq" id="WP_131145393.1">
    <property type="nucleotide sequence ID" value="NZ_BMWV01000003.1"/>
</dbReference>
<keyword evidence="4" id="KW-1185">Reference proteome</keyword>
<dbReference type="Proteomes" id="UP000628442">
    <property type="component" value="Unassembled WGS sequence"/>
</dbReference>
<keyword evidence="1" id="KW-1133">Transmembrane helix</keyword>
<reference evidence="3 4" key="2">
    <citation type="submission" date="2019-02" db="EMBL/GenBank/DDBJ databases">
        <title>Draft Genome Sequences of Six Type Strains of the Genus Massilia.</title>
        <authorList>
            <person name="Miess H."/>
            <person name="Frediansyhah A."/>
            <person name="Gross H."/>
        </authorList>
    </citation>
    <scope>NUCLEOTIDE SEQUENCE [LARGE SCALE GENOMIC DNA]</scope>
    <source>
        <strain evidence="3 4">DSM 17472</strain>
    </source>
</reference>
<accession>A0A411WWV9</accession>
<keyword evidence="1" id="KW-0812">Transmembrane</keyword>
<feature type="transmembrane region" description="Helical" evidence="1">
    <location>
        <begin position="61"/>
        <end position="82"/>
    </location>
</feature>
<protein>
    <submittedName>
        <fullName evidence="2">Uncharacterized protein</fullName>
    </submittedName>
</protein>
<evidence type="ECO:0000313" key="4">
    <source>
        <dbReference type="Proteomes" id="UP000292307"/>
    </source>
</evidence>
<evidence type="ECO:0000313" key="5">
    <source>
        <dbReference type="Proteomes" id="UP000628442"/>
    </source>
</evidence>
<evidence type="ECO:0000256" key="1">
    <source>
        <dbReference type="SAM" id="Phobius"/>
    </source>
</evidence>
<reference evidence="2" key="3">
    <citation type="submission" date="2022-12" db="EMBL/GenBank/DDBJ databases">
        <authorList>
            <person name="Sun Q."/>
            <person name="Kim S."/>
        </authorList>
    </citation>
    <scope>NUCLEOTIDE SEQUENCE</scope>
    <source>
        <strain evidence="2">KCTC 12343</strain>
    </source>
</reference>
<proteinExistence type="predicted"/>
<sequence>MSRKRTHSTSLFTALSRASASPLLTAVLAIIPVGVALLAGAAMPFHAPGHAAPVQDPGHPLWETLAVPLACGIIILALAILVRATAAATTTAATAAATGRASAPGIQRSSNR</sequence>
<gene>
    <name evidence="3" type="ORF">EYF70_10785</name>
    <name evidence="2" type="ORF">GCM10007387_19190</name>
</gene>
<evidence type="ECO:0000313" key="2">
    <source>
        <dbReference type="EMBL" id="GGY37009.1"/>
    </source>
</evidence>
<organism evidence="2 5">
    <name type="scientific">Pseudoduganella albidiflava</name>
    <dbReference type="NCBI Taxonomy" id="321983"/>
    <lineage>
        <taxon>Bacteria</taxon>
        <taxon>Pseudomonadati</taxon>
        <taxon>Pseudomonadota</taxon>
        <taxon>Betaproteobacteria</taxon>
        <taxon>Burkholderiales</taxon>
        <taxon>Oxalobacteraceae</taxon>
        <taxon>Telluria group</taxon>
        <taxon>Pseudoduganella</taxon>
    </lineage>
</organism>
<evidence type="ECO:0000313" key="3">
    <source>
        <dbReference type="EMBL" id="QBI01271.1"/>
    </source>
</evidence>
<dbReference type="EMBL" id="BMWV01000003">
    <property type="protein sequence ID" value="GGY37009.1"/>
    <property type="molecule type" value="Genomic_DNA"/>
</dbReference>
<reference evidence="2" key="1">
    <citation type="journal article" date="2014" name="Int. J. Syst. Evol. Microbiol.">
        <title>Complete genome sequence of Corynebacterium casei LMG S-19264T (=DSM 44701T), isolated from a smear-ripened cheese.</title>
        <authorList>
            <consortium name="US DOE Joint Genome Institute (JGI-PGF)"/>
            <person name="Walter F."/>
            <person name="Albersmeier A."/>
            <person name="Kalinowski J."/>
            <person name="Ruckert C."/>
        </authorList>
    </citation>
    <scope>NUCLEOTIDE SEQUENCE</scope>
    <source>
        <strain evidence="2">KCTC 12343</strain>
    </source>
</reference>
<dbReference type="EMBL" id="CP036401">
    <property type="protein sequence ID" value="QBI01271.1"/>
    <property type="molecule type" value="Genomic_DNA"/>
</dbReference>
<dbReference type="Proteomes" id="UP000292307">
    <property type="component" value="Chromosome"/>
</dbReference>